<accession>A0AAD9QPN6</accession>
<dbReference type="SUPFAM" id="SSF90112">
    <property type="entry name" value="Neurotransmitter-gated ion-channel transmembrane pore"/>
    <property type="match status" value="3"/>
</dbReference>
<evidence type="ECO:0000313" key="15">
    <source>
        <dbReference type="Proteomes" id="UP001249851"/>
    </source>
</evidence>
<evidence type="ECO:0000256" key="11">
    <source>
        <dbReference type="RuleBase" id="RU000687"/>
    </source>
</evidence>
<evidence type="ECO:0000256" key="3">
    <source>
        <dbReference type="ARBA" id="ARBA00022448"/>
    </source>
</evidence>
<feature type="transmembrane region" description="Helical" evidence="11">
    <location>
        <begin position="221"/>
        <end position="241"/>
    </location>
</feature>
<feature type="domain" description="Neurotransmitter-gated ion-channel transmembrane" evidence="13">
    <location>
        <begin position="559"/>
        <end position="780"/>
    </location>
</feature>
<dbReference type="PRINTS" id="PR00252">
    <property type="entry name" value="NRIONCHANNEL"/>
</dbReference>
<evidence type="ECO:0000259" key="13">
    <source>
        <dbReference type="Pfam" id="PF02932"/>
    </source>
</evidence>
<comment type="caution">
    <text evidence="14">The sequence shown here is derived from an EMBL/GenBank/DDBJ whole genome shotgun (WGS) entry which is preliminary data.</text>
</comment>
<keyword evidence="10 11" id="KW-0407">Ion channel</keyword>
<evidence type="ECO:0000256" key="10">
    <source>
        <dbReference type="ARBA" id="ARBA00023303"/>
    </source>
</evidence>
<evidence type="ECO:0000256" key="2">
    <source>
        <dbReference type="ARBA" id="ARBA00004236"/>
    </source>
</evidence>
<dbReference type="SUPFAM" id="SSF63712">
    <property type="entry name" value="Nicotinic receptor ligand binding domain-like"/>
    <property type="match status" value="3"/>
</dbReference>
<name>A0AAD9QPN6_ACRCE</name>
<feature type="transmembrane region" description="Helical" evidence="11">
    <location>
        <begin position="953"/>
        <end position="976"/>
    </location>
</feature>
<dbReference type="FunFam" id="1.20.58.390:FF:000098">
    <property type="entry name" value="Predicted protein"/>
    <property type="match status" value="2"/>
</dbReference>
<feature type="transmembrane region" description="Helical" evidence="11">
    <location>
        <begin position="982"/>
        <end position="1003"/>
    </location>
</feature>
<keyword evidence="14" id="KW-0675">Receptor</keyword>
<dbReference type="InterPro" id="IPR006202">
    <property type="entry name" value="Neur_chan_lig-bd"/>
</dbReference>
<comment type="caution">
    <text evidence="11">Lacks conserved residue(s) required for the propagation of feature annotation.</text>
</comment>
<gene>
    <name evidence="14" type="ORF">P5673_011054</name>
</gene>
<feature type="transmembrane region" description="Helical" evidence="11">
    <location>
        <begin position="586"/>
        <end position="606"/>
    </location>
</feature>
<proteinExistence type="inferred from homology"/>
<sequence length="1098" mass="126030">KAFLFLYQQLQEYTLDIFFKQAWNDPRLTHDLRKPILLPGNEKENFWLPDTFFLNVKTAKFHRVPAANSRIVISPNGDIELSERLTVSASCRMDLRDYPLDTQTCVLEILSSVIILDDEMSEFELADCQSERKQVEYVIGTYTHLVAKFVFRRRLAYSFIQIYSPTFLIVVLSWMSFWISKDAVPARVALGITTVLTIVTLMGSLRNSVPKVSYIKAIDSYLIVSFIFVFGVLLEYVAVLMHSERKRANTTKKQKEAKDYVKAEMEIGLSNGNRNSMTCPMNRSQSSYSLPLRPQSTHRFPVRSPTAHCLPHKSVLKNSYSRQSVPGPAIQHSPYTTNPPQAPFLRYIPSFCMQMSADDEVDIFDRIARIFFPLSFFCANFYSVIIMYRNTSQVLTSLSVPGVYDKRIRPYYEGPPLNISVNITVVTFGAIKEINLEYTLDIFFKQAWNDPRLKHDLRKPIILPGNEKDNFWLPDTFFLNVKTAKFHHVPAENSRIVISPNGDIELSQRLTVSASCRMDLRDYPLDTQTCVLEILSCTYTHLVAKFFFRRRLAYSFIQIYSPTFLIVVLSWMSFWISKDAVPARVALGITTVLTIVTLMGSLRNSVPKVSYIKAIDSYLIVSFIFVFGVLLEYVAVLMHSERKRANTTKKQKEAKDYATAEMEIGVSNGNRNFVTCPVNRSQSTYSLSPWPQSTHGFPVRSPSALCLPHKSVLKNSHSRQSVAGPAIQHIPYTTNPPQAPFLRYIPSFCLQMTANDEVDIFDRIARIIFPLSFVVFNIGYQDDAKVLQKITNPQTYSKFLRPHHKGYPVNVTVRMIVVHIVSVREVEEEFSLDIEIVQQWTDPRLNHSLQFPITLASSDSKNLIWLPDTYFLNIRSAAIHDVTSENTKTYDAYDTDNLNFKWSNGPKADKVRVEDDELSQFTLLHTDALQDFQQYSDGPHSKLVALFWFRRRLGYAFIQVYFATIMLVVLSWLLFWIPQESIPARVSLGSTTVLSIVTFTGSFRNTFPKDKQQEVPQELEEIIVAKPTSNHAKITATSMTASVKKVKEYVHYAFIENEASKIDRVCRYLFPCCYLIFNIFYWCYYQLIPFGAHPPSHA</sequence>
<reference evidence="14" key="1">
    <citation type="journal article" date="2023" name="G3 (Bethesda)">
        <title>Whole genome assembly and annotation of the endangered Caribbean coral Acropora cervicornis.</title>
        <authorList>
            <person name="Selwyn J.D."/>
            <person name="Vollmer S.V."/>
        </authorList>
    </citation>
    <scope>NUCLEOTIDE SEQUENCE</scope>
    <source>
        <strain evidence="14">K2</strain>
    </source>
</reference>
<evidence type="ECO:0000256" key="8">
    <source>
        <dbReference type="ARBA" id="ARBA00023065"/>
    </source>
</evidence>
<dbReference type="AlphaFoldDB" id="A0AAD9QPN6"/>
<evidence type="ECO:0000256" key="7">
    <source>
        <dbReference type="ARBA" id="ARBA00022989"/>
    </source>
</evidence>
<keyword evidence="8 11" id="KW-0406">Ion transport</keyword>
<feature type="domain" description="Neurotransmitter-gated ion-channel ligand-binding" evidence="12">
    <location>
        <begin position="8"/>
        <end position="111"/>
    </location>
</feature>
<feature type="domain" description="Neurotransmitter-gated ion-channel transmembrane" evidence="13">
    <location>
        <begin position="162"/>
        <end position="381"/>
    </location>
</feature>
<dbReference type="InterPro" id="IPR018000">
    <property type="entry name" value="Neurotransmitter_ion_chnl_CS"/>
</dbReference>
<dbReference type="InterPro" id="IPR036734">
    <property type="entry name" value="Neur_chan_lig-bd_sf"/>
</dbReference>
<evidence type="ECO:0000256" key="4">
    <source>
        <dbReference type="ARBA" id="ARBA00022475"/>
    </source>
</evidence>
<dbReference type="PRINTS" id="PR00253">
    <property type="entry name" value="GABAARECEPTR"/>
</dbReference>
<keyword evidence="15" id="KW-1185">Reference proteome</keyword>
<evidence type="ECO:0000256" key="9">
    <source>
        <dbReference type="ARBA" id="ARBA00023136"/>
    </source>
</evidence>
<comment type="subcellular location">
    <subcellularLocation>
        <location evidence="2">Cell membrane</location>
    </subcellularLocation>
    <subcellularLocation>
        <location evidence="1">Membrane</location>
        <topology evidence="1">Multi-pass membrane protein</topology>
    </subcellularLocation>
</comment>
<keyword evidence="6" id="KW-0732">Signal</keyword>
<dbReference type="Proteomes" id="UP001249851">
    <property type="component" value="Unassembled WGS sequence"/>
</dbReference>
<dbReference type="CDD" id="cd18990">
    <property type="entry name" value="LGIC_ECD_GABAAR"/>
    <property type="match status" value="2"/>
</dbReference>
<dbReference type="InterPro" id="IPR006029">
    <property type="entry name" value="Neurotrans-gated_channel_TM"/>
</dbReference>
<dbReference type="InterPro" id="IPR036719">
    <property type="entry name" value="Neuro-gated_channel_TM_sf"/>
</dbReference>
<feature type="domain" description="Neurotransmitter-gated ion-channel ligand-binding" evidence="12">
    <location>
        <begin position="394"/>
        <end position="541"/>
    </location>
</feature>
<dbReference type="GO" id="GO:0004888">
    <property type="term" value="F:transmembrane signaling receptor activity"/>
    <property type="evidence" value="ECO:0007669"/>
    <property type="project" value="InterPro"/>
</dbReference>
<dbReference type="PROSITE" id="PS00236">
    <property type="entry name" value="NEUROTR_ION_CHANNEL"/>
    <property type="match status" value="2"/>
</dbReference>
<evidence type="ECO:0000256" key="5">
    <source>
        <dbReference type="ARBA" id="ARBA00022692"/>
    </source>
</evidence>
<feature type="domain" description="Neurotransmitter-gated ion-channel ligand-binding" evidence="12">
    <location>
        <begin position="786"/>
        <end position="889"/>
    </location>
</feature>
<dbReference type="GO" id="GO:0005886">
    <property type="term" value="C:plasma membrane"/>
    <property type="evidence" value="ECO:0007669"/>
    <property type="project" value="UniProtKB-SubCell"/>
</dbReference>
<dbReference type="Gene3D" id="1.20.58.390">
    <property type="entry name" value="Neurotransmitter-gated ion-channel transmembrane domain"/>
    <property type="match status" value="3"/>
</dbReference>
<feature type="transmembrane region" description="Helical" evidence="11">
    <location>
        <begin position="552"/>
        <end position="574"/>
    </location>
</feature>
<comment type="similarity">
    <text evidence="11">Belongs to the ligand-gated ion channel (TC 1.A.9) family.</text>
</comment>
<dbReference type="GO" id="GO:0005230">
    <property type="term" value="F:extracellular ligand-gated monoatomic ion channel activity"/>
    <property type="evidence" value="ECO:0007669"/>
    <property type="project" value="InterPro"/>
</dbReference>
<evidence type="ECO:0000256" key="1">
    <source>
        <dbReference type="ARBA" id="ARBA00004141"/>
    </source>
</evidence>
<evidence type="ECO:0000259" key="12">
    <source>
        <dbReference type="Pfam" id="PF02931"/>
    </source>
</evidence>
<keyword evidence="5 11" id="KW-0812">Transmembrane</keyword>
<evidence type="ECO:0000313" key="14">
    <source>
        <dbReference type="EMBL" id="KAK2565133.1"/>
    </source>
</evidence>
<feature type="non-terminal residue" evidence="14">
    <location>
        <position position="1098"/>
    </location>
</feature>
<dbReference type="InterPro" id="IPR038050">
    <property type="entry name" value="Neuro_actylchol_rec"/>
</dbReference>
<dbReference type="Gene3D" id="2.70.170.10">
    <property type="entry name" value="Neurotransmitter-gated ion-channel ligand-binding domain"/>
    <property type="match status" value="3"/>
</dbReference>
<keyword evidence="9 11" id="KW-0472">Membrane</keyword>
<dbReference type="Pfam" id="PF02931">
    <property type="entry name" value="Neur_chan_LBD"/>
    <property type="match status" value="3"/>
</dbReference>
<dbReference type="InterPro" id="IPR006028">
    <property type="entry name" value="GABAA/Glycine_rcpt"/>
</dbReference>
<keyword evidence="4" id="KW-1003">Cell membrane</keyword>
<evidence type="ECO:0000256" key="6">
    <source>
        <dbReference type="ARBA" id="ARBA00022729"/>
    </source>
</evidence>
<feature type="transmembrane region" description="Helical" evidence="11">
    <location>
        <begin position="1068"/>
        <end position="1088"/>
    </location>
</feature>
<keyword evidence="7 11" id="KW-1133">Transmembrane helix</keyword>
<dbReference type="PANTHER" id="PTHR18945">
    <property type="entry name" value="NEUROTRANSMITTER GATED ION CHANNEL"/>
    <property type="match status" value="1"/>
</dbReference>
<reference evidence="14" key="2">
    <citation type="journal article" date="2023" name="Science">
        <title>Genomic signatures of disease resistance in endangered staghorn corals.</title>
        <authorList>
            <person name="Vollmer S.V."/>
            <person name="Selwyn J.D."/>
            <person name="Despard B.A."/>
            <person name="Roesel C.L."/>
        </authorList>
    </citation>
    <scope>NUCLEOTIDE SEQUENCE</scope>
    <source>
        <strain evidence="14">K2</strain>
    </source>
</reference>
<dbReference type="CDD" id="cd19049">
    <property type="entry name" value="LGIC_TM_anion"/>
    <property type="match status" value="3"/>
</dbReference>
<feature type="transmembrane region" description="Helical" evidence="11">
    <location>
        <begin position="155"/>
        <end position="176"/>
    </location>
</feature>
<feature type="transmembrane region" description="Helical" evidence="11">
    <location>
        <begin position="188"/>
        <end position="209"/>
    </location>
</feature>
<dbReference type="EMBL" id="JARQWQ010000020">
    <property type="protein sequence ID" value="KAK2565133.1"/>
    <property type="molecule type" value="Genomic_DNA"/>
</dbReference>
<keyword evidence="3 11" id="KW-0813">Transport</keyword>
<feature type="transmembrane region" description="Helical" evidence="11">
    <location>
        <begin position="618"/>
        <end position="640"/>
    </location>
</feature>
<protein>
    <submittedName>
        <fullName evidence="14">Glycine receptor subunit alpha-3</fullName>
    </submittedName>
</protein>
<dbReference type="InterPro" id="IPR006201">
    <property type="entry name" value="Neur_channel"/>
</dbReference>
<organism evidence="14 15">
    <name type="scientific">Acropora cervicornis</name>
    <name type="common">Staghorn coral</name>
    <dbReference type="NCBI Taxonomy" id="6130"/>
    <lineage>
        <taxon>Eukaryota</taxon>
        <taxon>Metazoa</taxon>
        <taxon>Cnidaria</taxon>
        <taxon>Anthozoa</taxon>
        <taxon>Hexacorallia</taxon>
        <taxon>Scleractinia</taxon>
        <taxon>Astrocoeniina</taxon>
        <taxon>Acroporidae</taxon>
        <taxon>Acropora</taxon>
    </lineage>
</organism>
<dbReference type="Pfam" id="PF02932">
    <property type="entry name" value="Neur_chan_memb"/>
    <property type="match status" value="3"/>
</dbReference>
<feature type="domain" description="Neurotransmitter-gated ion-channel transmembrane" evidence="13">
    <location>
        <begin position="961"/>
        <end position="1009"/>
    </location>
</feature>